<protein>
    <submittedName>
        <fullName evidence="2">Uncharacterized protein</fullName>
    </submittedName>
</protein>
<accession>A0A8X7YFR1</accession>
<organism evidence="2 3">
    <name type="scientific">Populus tomentosa</name>
    <name type="common">Chinese white poplar</name>
    <dbReference type="NCBI Taxonomy" id="118781"/>
    <lineage>
        <taxon>Eukaryota</taxon>
        <taxon>Viridiplantae</taxon>
        <taxon>Streptophyta</taxon>
        <taxon>Embryophyta</taxon>
        <taxon>Tracheophyta</taxon>
        <taxon>Spermatophyta</taxon>
        <taxon>Magnoliopsida</taxon>
        <taxon>eudicotyledons</taxon>
        <taxon>Gunneridae</taxon>
        <taxon>Pentapetalae</taxon>
        <taxon>rosids</taxon>
        <taxon>fabids</taxon>
        <taxon>Malpighiales</taxon>
        <taxon>Salicaceae</taxon>
        <taxon>Saliceae</taxon>
        <taxon>Populus</taxon>
    </lineage>
</organism>
<evidence type="ECO:0000313" key="3">
    <source>
        <dbReference type="Proteomes" id="UP000886885"/>
    </source>
</evidence>
<comment type="caution">
    <text evidence="2">The sequence shown here is derived from an EMBL/GenBank/DDBJ whole genome shotgun (WGS) entry which is preliminary data.</text>
</comment>
<reference evidence="2" key="1">
    <citation type="journal article" date="2020" name="bioRxiv">
        <title>Hybrid origin of Populus tomentosa Carr. identified through genome sequencing and phylogenomic analysis.</title>
        <authorList>
            <person name="An X."/>
            <person name="Gao K."/>
            <person name="Chen Z."/>
            <person name="Li J."/>
            <person name="Yang X."/>
            <person name="Yang X."/>
            <person name="Zhou J."/>
            <person name="Guo T."/>
            <person name="Zhao T."/>
            <person name="Huang S."/>
            <person name="Miao D."/>
            <person name="Khan W.U."/>
            <person name="Rao P."/>
            <person name="Ye M."/>
            <person name="Lei B."/>
            <person name="Liao W."/>
            <person name="Wang J."/>
            <person name="Ji L."/>
            <person name="Li Y."/>
            <person name="Guo B."/>
            <person name="Mustafa N.S."/>
            <person name="Li S."/>
            <person name="Yun Q."/>
            <person name="Keller S.R."/>
            <person name="Mao J."/>
            <person name="Zhang R."/>
            <person name="Strauss S.H."/>
        </authorList>
    </citation>
    <scope>NUCLEOTIDE SEQUENCE</scope>
    <source>
        <strain evidence="2">GM15</strain>
        <tissue evidence="2">Leaf</tissue>
    </source>
</reference>
<keyword evidence="3" id="KW-1185">Reference proteome</keyword>
<feature type="transmembrane region" description="Helical" evidence="1">
    <location>
        <begin position="68"/>
        <end position="86"/>
    </location>
</feature>
<dbReference type="EMBL" id="JAAWWB010000027">
    <property type="protein sequence ID" value="KAG6749921.1"/>
    <property type="molecule type" value="Genomic_DNA"/>
</dbReference>
<keyword evidence="1" id="KW-0812">Transmembrane</keyword>
<proteinExistence type="predicted"/>
<evidence type="ECO:0000256" key="1">
    <source>
        <dbReference type="SAM" id="Phobius"/>
    </source>
</evidence>
<dbReference type="Proteomes" id="UP000886885">
    <property type="component" value="Chromosome 14A"/>
</dbReference>
<name>A0A8X7YFR1_POPTO</name>
<gene>
    <name evidence="2" type="ORF">POTOM_046998</name>
</gene>
<keyword evidence="1" id="KW-1133">Transmembrane helix</keyword>
<keyword evidence="1" id="KW-0472">Membrane</keyword>
<evidence type="ECO:0000313" key="2">
    <source>
        <dbReference type="EMBL" id="KAG6749921.1"/>
    </source>
</evidence>
<dbReference type="AlphaFoldDB" id="A0A8X7YFR1"/>
<sequence>MCHEENNEGKHYCSNKVLDGKGILLLAFEFSITSYFFNHLKGLFFSPSVYVLEYILDNYIQIFPRPSLGFLILSICSMLTWTLLMVRNASRSLLVGNHLSFHRTLREDCRAYRSFQPSRDMVQSWEYASRVTWAAALLSIYARNRWQGGFDNLIDYEILVQITK</sequence>